<dbReference type="InterPro" id="IPR005225">
    <property type="entry name" value="Small_GTP-bd"/>
</dbReference>
<dbReference type="Gene3D" id="3.30.70.870">
    <property type="entry name" value="Elongation Factor G (Translational Gtpase), domain 3"/>
    <property type="match status" value="1"/>
</dbReference>
<dbReference type="HAMAP" id="MF_00849">
    <property type="entry name" value="BipA"/>
    <property type="match status" value="1"/>
</dbReference>
<evidence type="ECO:0000259" key="4">
    <source>
        <dbReference type="PROSITE" id="PS51722"/>
    </source>
</evidence>
<evidence type="ECO:0000256" key="3">
    <source>
        <dbReference type="HAMAP-Rule" id="MF_00849"/>
    </source>
</evidence>
<evidence type="ECO:0000256" key="2">
    <source>
        <dbReference type="ARBA" id="ARBA00023134"/>
    </source>
</evidence>
<feature type="binding site" evidence="3">
    <location>
        <begin position="183"/>
        <end position="188"/>
    </location>
    <ligand>
        <name>GTP</name>
        <dbReference type="ChEBI" id="CHEBI:37565"/>
    </ligand>
</feature>
<dbReference type="InterPro" id="IPR047042">
    <property type="entry name" value="BipA_II"/>
</dbReference>
<dbReference type="PANTHER" id="PTHR42908">
    <property type="entry name" value="TRANSLATION ELONGATION FACTOR-RELATED"/>
    <property type="match status" value="1"/>
</dbReference>
<proteinExistence type="inferred from homology"/>
<dbReference type="PROSITE" id="PS51722">
    <property type="entry name" value="G_TR_2"/>
    <property type="match status" value="1"/>
</dbReference>
<keyword evidence="3" id="KW-0820">tRNA-binding</keyword>
<dbReference type="EMBL" id="BAAALT010000080">
    <property type="protein sequence ID" value="GAA1806015.1"/>
    <property type="molecule type" value="Genomic_DNA"/>
</dbReference>
<protein>
    <recommendedName>
        <fullName evidence="3">Large ribosomal subunit assembly factor BipA</fullName>
        <ecNumber evidence="3">3.6.5.-</ecNumber>
    </recommendedName>
    <alternativeName>
        <fullName evidence="3">GTP-binding protein BipA</fullName>
    </alternativeName>
</protein>
<dbReference type="InterPro" id="IPR031157">
    <property type="entry name" value="G_TR_CS"/>
</dbReference>
<evidence type="ECO:0000313" key="6">
    <source>
        <dbReference type="Proteomes" id="UP001500218"/>
    </source>
</evidence>
<dbReference type="NCBIfam" id="TIGR00231">
    <property type="entry name" value="small_GTP"/>
    <property type="match status" value="1"/>
</dbReference>
<keyword evidence="2 3" id="KW-0342">GTP-binding</keyword>
<dbReference type="SUPFAM" id="SSF50447">
    <property type="entry name" value="Translation proteins"/>
    <property type="match status" value="1"/>
</dbReference>
<dbReference type="InterPro" id="IPR042116">
    <property type="entry name" value="TypA/BipA_C"/>
</dbReference>
<accession>A0ABP4Y982</accession>
<dbReference type="SUPFAM" id="SSF54980">
    <property type="entry name" value="EF-G C-terminal domain-like"/>
    <property type="match status" value="2"/>
</dbReference>
<dbReference type="Pfam" id="PF21018">
    <property type="entry name" value="BipA_C"/>
    <property type="match status" value="1"/>
</dbReference>
<dbReference type="Proteomes" id="UP001500218">
    <property type="component" value="Unassembled WGS sequence"/>
</dbReference>
<keyword evidence="1 3" id="KW-0547">Nucleotide-binding</keyword>
<dbReference type="InterPro" id="IPR035651">
    <property type="entry name" value="BipA_V"/>
</dbReference>
<dbReference type="CDD" id="cd03691">
    <property type="entry name" value="BipA_TypA_II"/>
    <property type="match status" value="1"/>
</dbReference>
<evidence type="ECO:0000313" key="5">
    <source>
        <dbReference type="EMBL" id="GAA1806015.1"/>
    </source>
</evidence>
<dbReference type="Gene3D" id="3.30.70.240">
    <property type="match status" value="1"/>
</dbReference>
<comment type="catalytic activity">
    <reaction evidence="3">
        <text>GTP + H2O = GDP + phosphate + H(+)</text>
        <dbReference type="Rhea" id="RHEA:19669"/>
        <dbReference type="ChEBI" id="CHEBI:15377"/>
        <dbReference type="ChEBI" id="CHEBI:15378"/>
        <dbReference type="ChEBI" id="CHEBI:37565"/>
        <dbReference type="ChEBI" id="CHEBI:43474"/>
        <dbReference type="ChEBI" id="CHEBI:58189"/>
    </reaction>
</comment>
<dbReference type="Pfam" id="PF00679">
    <property type="entry name" value="EFG_C"/>
    <property type="match status" value="1"/>
</dbReference>
<dbReference type="InterPro" id="IPR000640">
    <property type="entry name" value="EFG_V-like"/>
</dbReference>
<dbReference type="InterPro" id="IPR000795">
    <property type="entry name" value="T_Tr_GTP-bd_dom"/>
</dbReference>
<dbReference type="InterPro" id="IPR047041">
    <property type="entry name" value="BipA_GTP-bd_dom"/>
</dbReference>
<dbReference type="Gene3D" id="3.40.50.300">
    <property type="entry name" value="P-loop containing nucleotide triphosphate hydrolases"/>
    <property type="match status" value="1"/>
</dbReference>
<dbReference type="Pfam" id="PF03144">
    <property type="entry name" value="GTP_EFTU_D2"/>
    <property type="match status" value="1"/>
</dbReference>
<keyword evidence="6" id="KW-1185">Reference proteome</keyword>
<keyword evidence="3" id="KW-0690">Ribosome biogenesis</keyword>
<keyword evidence="3" id="KW-0963">Cytoplasm</keyword>
<dbReference type="Pfam" id="PF00009">
    <property type="entry name" value="GTP_EFTU"/>
    <property type="match status" value="1"/>
</dbReference>
<comment type="subunit">
    <text evidence="3">Monomer.</text>
</comment>
<dbReference type="CDD" id="cd03710">
    <property type="entry name" value="BipA_TypA_C"/>
    <property type="match status" value="1"/>
</dbReference>
<comment type="subcellular location">
    <subcellularLocation>
        <location evidence="3">Cytoplasm</location>
    </subcellularLocation>
    <text evidence="3">Binds to ribosomes.</text>
</comment>
<comment type="function">
    <text evidence="3">A 50S ribosomal subunit assembly protein with GTPase activity, required for 50S subunit assembly at low temperatures, may also play a role in translation. Binds GTP and analogs. Binds the 70S ribosome between the 30S and 50S subunits, in a similar position as ribosome-bound EF-G; it contacts a number of ribosomal proteins, both rRNAs and the A-site tRNA.</text>
</comment>
<evidence type="ECO:0000256" key="1">
    <source>
        <dbReference type="ARBA" id="ARBA00022741"/>
    </source>
</evidence>
<dbReference type="PANTHER" id="PTHR42908:SF8">
    <property type="entry name" value="TR-TYPE G DOMAIN-CONTAINING PROTEIN"/>
    <property type="match status" value="1"/>
</dbReference>
<dbReference type="InterPro" id="IPR004161">
    <property type="entry name" value="EFTu-like_2"/>
</dbReference>
<dbReference type="InterPro" id="IPR027417">
    <property type="entry name" value="P-loop_NTPase"/>
</dbReference>
<feature type="binding site" evidence="3">
    <location>
        <begin position="301"/>
        <end position="304"/>
    </location>
    <ligand>
        <name>GTP</name>
        <dbReference type="ChEBI" id="CHEBI:37565"/>
    </ligand>
</feature>
<dbReference type="Gene3D" id="2.40.50.250">
    <property type="entry name" value="bipa protein"/>
    <property type="match status" value="1"/>
</dbReference>
<dbReference type="CDD" id="cd01891">
    <property type="entry name" value="TypA_BipA"/>
    <property type="match status" value="1"/>
</dbReference>
<reference evidence="6" key="1">
    <citation type="journal article" date="2019" name="Int. J. Syst. Evol. Microbiol.">
        <title>The Global Catalogue of Microorganisms (GCM) 10K type strain sequencing project: providing services to taxonomists for standard genome sequencing and annotation.</title>
        <authorList>
            <consortium name="The Broad Institute Genomics Platform"/>
            <consortium name="The Broad Institute Genome Sequencing Center for Infectious Disease"/>
            <person name="Wu L."/>
            <person name="Ma J."/>
        </authorList>
    </citation>
    <scope>NUCLEOTIDE SEQUENCE [LARGE SCALE GENOMIC DNA]</scope>
    <source>
        <strain evidence="6">JCM 13250</strain>
    </source>
</reference>
<organism evidence="5 6">
    <name type="scientific">Luedemannella flava</name>
    <dbReference type="NCBI Taxonomy" id="349316"/>
    <lineage>
        <taxon>Bacteria</taxon>
        <taxon>Bacillati</taxon>
        <taxon>Actinomycetota</taxon>
        <taxon>Actinomycetes</taxon>
        <taxon>Micromonosporales</taxon>
        <taxon>Micromonosporaceae</taxon>
        <taxon>Luedemannella</taxon>
    </lineage>
</organism>
<dbReference type="NCBIfam" id="TIGR01394">
    <property type="entry name" value="TypA_BipA"/>
    <property type="match status" value="1"/>
</dbReference>
<dbReference type="Gene3D" id="2.40.30.10">
    <property type="entry name" value="Translation factors"/>
    <property type="match status" value="1"/>
</dbReference>
<dbReference type="InterPro" id="IPR006298">
    <property type="entry name" value="BipA"/>
</dbReference>
<keyword evidence="3" id="KW-0378">Hydrolase</keyword>
<name>A0ABP4Y982_9ACTN</name>
<sequence length="787" mass="85434">MPVFFGQFGPTVAPPPVLPGGGGRSFFGGFVDGIGTTTVRLFVAVDFGFFVGVGVGDTDGDGVGVGVGVGAPVVGTPSVVLVISPGAATARDGPEPDDSSAQPAVARATTSKIEAPITMGAAHRPRAWCFVTSDSPVESATPRNVGPPHTGIRTTRTMDVMQDTRPQAQRADLRNVAIIAHVDHGKTTLVDAMLRQAGAFGARAELTDRVMDSMDLEREKGITILAKNTAIRYVPETGDPVTINIIDTPGHADFGGEVERGLTMVDGVVLLVDASEGPLPQTRFVLRKALKARMPIILVINKVDRPDARIKEVVDDTYELFLDLDADEEQIDFPIIYACARDGIASLKQPADGAVPEDSTSLEPLFSTLLSTIPAPRYVEDATLQAHVTNLDASPFLGRLALCRVRQGTIRKGQTVAWCREDGNTERVRISELLMTEGLERKPADEAGPGDIIAVAGIPEIMIGDTLADAENPVPLPRITVDEPAISMTIGTNTSPLVGKVKGAKVTARMVKDRLDKELVGNVSLRVLPTERPDAWEVQGRGELALAILVEQMRRESYELTVGKPQVVTREIDGRTCEPVERLTIDAPEEYLGAITQLLASRKGRMEQLVNHGTGWIRMEWLVPARGLIGFRTEFLTDTRGTGILHHVFESYEPWFGELRTRNNGSLVADRSGVVTGFAMINLQERGTLFVEPTTEVYEGMIVGENSRSDDMDVNITKEKKLTNMRSSTADETEKLIPPRKLSLEQALEFCREDECVEVTPTAVRLRKVILDQTQRGRLAARRKHQS</sequence>
<dbReference type="InterPro" id="IPR035647">
    <property type="entry name" value="EFG_III/V"/>
</dbReference>
<dbReference type="EC" id="3.6.5.-" evidence="3"/>
<dbReference type="PROSITE" id="PS00301">
    <property type="entry name" value="G_TR_1"/>
    <property type="match status" value="1"/>
</dbReference>
<comment type="similarity">
    <text evidence="3">Belongs to the TRAFAC class translation factor GTPase superfamily. Classic translation factor GTPase family. BipA subfamily.</text>
</comment>
<feature type="domain" description="Tr-type G" evidence="4">
    <location>
        <begin position="171"/>
        <end position="377"/>
    </location>
</feature>
<comment type="caution">
    <text evidence="5">The sequence shown here is derived from an EMBL/GenBank/DDBJ whole genome shotgun (WGS) entry which is preliminary data.</text>
</comment>
<gene>
    <name evidence="5" type="primary">typA</name>
    <name evidence="3" type="synonym">bipA</name>
    <name evidence="5" type="ORF">GCM10009682_29810</name>
</gene>
<keyword evidence="3" id="KW-0699">rRNA-binding</keyword>
<dbReference type="InterPro" id="IPR048876">
    <property type="entry name" value="BipA_C"/>
</dbReference>
<dbReference type="PRINTS" id="PR00315">
    <property type="entry name" value="ELONGATNFCT"/>
</dbReference>
<dbReference type="InterPro" id="IPR009000">
    <property type="entry name" value="Transl_B-barrel_sf"/>
</dbReference>
<dbReference type="SUPFAM" id="SSF52540">
    <property type="entry name" value="P-loop containing nucleoside triphosphate hydrolases"/>
    <property type="match status" value="1"/>
</dbReference>
<keyword evidence="3" id="KW-0694">RNA-binding</keyword>